<name>A0A1W1IBY1_9LACT</name>
<evidence type="ECO:0000313" key="1">
    <source>
        <dbReference type="EMBL" id="SLM50557.1"/>
    </source>
</evidence>
<protein>
    <submittedName>
        <fullName evidence="1">5-methylcytosine restriction system component</fullName>
    </submittedName>
</protein>
<dbReference type="AlphaFoldDB" id="A0A1W1IBY1"/>
<dbReference type="PANTHER" id="PTHR38733">
    <property type="entry name" value="PROTEIN MCRC"/>
    <property type="match status" value="1"/>
</dbReference>
<dbReference type="InterPro" id="IPR014407">
    <property type="entry name" value="McrC_bac"/>
</dbReference>
<dbReference type="InterPro" id="IPR019292">
    <property type="entry name" value="McrC"/>
</dbReference>
<dbReference type="NCBIfam" id="NF007277">
    <property type="entry name" value="PRK09736.1"/>
    <property type="match status" value="1"/>
</dbReference>
<dbReference type="Pfam" id="PF10117">
    <property type="entry name" value="McrBC"/>
    <property type="match status" value="1"/>
</dbReference>
<evidence type="ECO:0000313" key="2">
    <source>
        <dbReference type="Proteomes" id="UP000195985"/>
    </source>
</evidence>
<dbReference type="EMBL" id="FWEY01000001">
    <property type="protein sequence ID" value="SLM50557.1"/>
    <property type="molecule type" value="Genomic_DNA"/>
</dbReference>
<dbReference type="RefSeq" id="WP_086941461.1">
    <property type="nucleotide sequence ID" value="NZ_FONM01000002.1"/>
</dbReference>
<reference evidence="2" key="1">
    <citation type="submission" date="2016-04" db="EMBL/GenBank/DDBJ databases">
        <authorList>
            <person name="Strepis N."/>
        </authorList>
    </citation>
    <scope>NUCLEOTIDE SEQUENCE [LARGE SCALE GENOMIC DNA]</scope>
</reference>
<dbReference type="GO" id="GO:0009307">
    <property type="term" value="P:DNA restriction-modification system"/>
    <property type="evidence" value="ECO:0007669"/>
    <property type="project" value="InterPro"/>
</dbReference>
<dbReference type="Proteomes" id="UP000195985">
    <property type="component" value="Unassembled WGS sequence"/>
</dbReference>
<proteinExistence type="predicted"/>
<accession>A0A1W1IBY1</accession>
<sequence length="351" mass="40788">MADQIKIKNIYYMLSYAYQNLNAGPYKNIDLESFNNIHDLLSAILIRGTSIQIKRGLHRDYLAYSEDTGRLKGKIDITESIKQQTMMNRKMVCHYDLFSEDTKLNQILKATMMLLLRHGNVSPKNKKLLLKLLLYFQNVTAVDPMHISWNTVNYPRNSPSYKMLINICQLLIQGMLLSTENGQYKLLQFLDDQQMYRLYEKFVLEYYKKEYPELRAKASYIDWNIGGDGNKMFLPAMKSDITLTYGVRTLIIDTKYYQRSMQTHTLFDSTTLISGNLYQIFTYVKNKDKDNTGNVSGMLLYAQTAEEITPDNDYIMGGNHISVKTLNLNSEWENIKRQLDNIAVDLVNKKG</sequence>
<dbReference type="PIRSF" id="PIRSF003109">
    <property type="entry name" value="McrC"/>
    <property type="match status" value="1"/>
</dbReference>
<gene>
    <name evidence="1" type="ORF">TPAS_229</name>
</gene>
<organism evidence="1 2">
    <name type="scientific">Trichococcus pasteurii</name>
    <dbReference type="NCBI Taxonomy" id="43064"/>
    <lineage>
        <taxon>Bacteria</taxon>
        <taxon>Bacillati</taxon>
        <taxon>Bacillota</taxon>
        <taxon>Bacilli</taxon>
        <taxon>Lactobacillales</taxon>
        <taxon>Carnobacteriaceae</taxon>
        <taxon>Trichococcus</taxon>
    </lineage>
</organism>
<dbReference type="PANTHER" id="PTHR38733:SF1">
    <property type="entry name" value="TYPE IV METHYL-DIRECTED RESTRICTION ENZYME ECOKMCRBC"/>
    <property type="match status" value="1"/>
</dbReference>
<dbReference type="OrthoDB" id="9786961at2"/>
<keyword evidence="2" id="KW-1185">Reference proteome</keyword>